<organism evidence="1 2">
    <name type="scientific">Carnegiea gigantea</name>
    <dbReference type="NCBI Taxonomy" id="171969"/>
    <lineage>
        <taxon>Eukaryota</taxon>
        <taxon>Viridiplantae</taxon>
        <taxon>Streptophyta</taxon>
        <taxon>Embryophyta</taxon>
        <taxon>Tracheophyta</taxon>
        <taxon>Spermatophyta</taxon>
        <taxon>Magnoliopsida</taxon>
        <taxon>eudicotyledons</taxon>
        <taxon>Gunneridae</taxon>
        <taxon>Pentapetalae</taxon>
        <taxon>Caryophyllales</taxon>
        <taxon>Cactineae</taxon>
        <taxon>Cactaceae</taxon>
        <taxon>Cactoideae</taxon>
        <taxon>Echinocereeae</taxon>
        <taxon>Carnegiea</taxon>
    </lineage>
</organism>
<gene>
    <name evidence="1" type="ORF">Cgig2_028148</name>
</gene>
<reference evidence="1" key="1">
    <citation type="submission" date="2022-04" db="EMBL/GenBank/DDBJ databases">
        <title>Carnegiea gigantea Genome sequencing and assembly v2.</title>
        <authorList>
            <person name="Copetti D."/>
            <person name="Sanderson M.J."/>
            <person name="Burquez A."/>
            <person name="Wojciechowski M.F."/>
        </authorList>
    </citation>
    <scope>NUCLEOTIDE SEQUENCE</scope>
    <source>
        <strain evidence="1">SGP5-SGP5p</strain>
        <tissue evidence="1">Aerial part</tissue>
    </source>
</reference>
<dbReference type="EMBL" id="JAKOGI010000515">
    <property type="protein sequence ID" value="KAJ8433831.1"/>
    <property type="molecule type" value="Genomic_DNA"/>
</dbReference>
<comment type="caution">
    <text evidence="1">The sequence shown here is derived from an EMBL/GenBank/DDBJ whole genome shotgun (WGS) entry which is preliminary data.</text>
</comment>
<sequence length="173" mass="19877">MVKKILKRGDHMTDEDVYTTSELPTGPFQVQLALTSEPTNEYTKLLKQRRTRVEFRGKRCNDRWFPTAIHWTTHLVKQRNKNKNEIELQFKSAHMAPENQVHTKPSASTHCSPLAPEQPCLECDSEREPPIVGETDPIYLSGTRIFKMTVEDVYASLALLKGLLEVHPLHTKL</sequence>
<dbReference type="Proteomes" id="UP001153076">
    <property type="component" value="Unassembled WGS sequence"/>
</dbReference>
<evidence type="ECO:0000313" key="1">
    <source>
        <dbReference type="EMBL" id="KAJ8433831.1"/>
    </source>
</evidence>
<dbReference type="AlphaFoldDB" id="A0A9Q1QA20"/>
<proteinExistence type="predicted"/>
<protein>
    <submittedName>
        <fullName evidence="1">Uncharacterized protein</fullName>
    </submittedName>
</protein>
<accession>A0A9Q1QA20</accession>
<evidence type="ECO:0000313" key="2">
    <source>
        <dbReference type="Proteomes" id="UP001153076"/>
    </source>
</evidence>
<name>A0A9Q1QA20_9CARY</name>
<keyword evidence="2" id="KW-1185">Reference proteome</keyword>